<keyword evidence="1" id="KW-0732">Signal</keyword>
<reference evidence="2 3" key="1">
    <citation type="submission" date="2016-06" db="EMBL/GenBank/DDBJ databases">
        <authorList>
            <person name="Kjaerup R.B."/>
            <person name="Dalgaard T.S."/>
            <person name="Juul-Madsen H.R."/>
        </authorList>
    </citation>
    <scope>NUCLEOTIDE SEQUENCE [LARGE SCALE GENOMIC DNA]</scope>
</reference>
<protein>
    <recommendedName>
        <fullName evidence="4">Chitin-binding type-1 domain-containing protein</fullName>
    </recommendedName>
</protein>
<proteinExistence type="predicted"/>
<feature type="chain" id="PRO_5013027737" description="Chitin-binding type-1 domain-containing protein" evidence="1">
    <location>
        <begin position="22"/>
        <end position="175"/>
    </location>
</feature>
<evidence type="ECO:0008006" key="4">
    <source>
        <dbReference type="Google" id="ProtNLM"/>
    </source>
</evidence>
<sequence length="175" mass="19434">MSQVFAPLDLSLLALMGLSISSLRRQLRFAIYTDATRNGPSEHQRLNPHRLHVDLIISRKQEAKMKVTPQILLALTLAIRPIAAGLGVGGYCDILNTCDKGLECTYDRGRLRCHTPCKPYNGGWCPRGSTCYANSDYSEGLCLYCRKHGEDCEQDYDCCSMHCSGKGGSCLKKKK</sequence>
<organism evidence="2 3">
    <name type="scientific">Zymoseptoria tritici (strain ST99CH_3D7)</name>
    <dbReference type="NCBI Taxonomy" id="1276538"/>
    <lineage>
        <taxon>Eukaryota</taxon>
        <taxon>Fungi</taxon>
        <taxon>Dikarya</taxon>
        <taxon>Ascomycota</taxon>
        <taxon>Pezizomycotina</taxon>
        <taxon>Dothideomycetes</taxon>
        <taxon>Dothideomycetidae</taxon>
        <taxon>Mycosphaerellales</taxon>
        <taxon>Mycosphaerellaceae</taxon>
        <taxon>Zymoseptoria</taxon>
    </lineage>
</organism>
<dbReference type="Proteomes" id="UP000215127">
    <property type="component" value="Chromosome 13"/>
</dbReference>
<name>A0A1X7S8Y6_ZYMT9</name>
<keyword evidence="3" id="KW-1185">Reference proteome</keyword>
<evidence type="ECO:0000313" key="2">
    <source>
        <dbReference type="EMBL" id="SMQ56146.1"/>
    </source>
</evidence>
<evidence type="ECO:0000256" key="1">
    <source>
        <dbReference type="SAM" id="SignalP"/>
    </source>
</evidence>
<evidence type="ECO:0000313" key="3">
    <source>
        <dbReference type="Proteomes" id="UP000215127"/>
    </source>
</evidence>
<dbReference type="AlphaFoldDB" id="A0A1X7S8Y6"/>
<gene>
    <name evidence="2" type="ORF">ZT3D7_G11301</name>
</gene>
<feature type="signal peptide" evidence="1">
    <location>
        <begin position="1"/>
        <end position="21"/>
    </location>
</feature>
<accession>A0A1X7S8Y6</accession>
<dbReference type="EMBL" id="LT853704">
    <property type="protein sequence ID" value="SMQ56146.1"/>
    <property type="molecule type" value="Genomic_DNA"/>
</dbReference>